<protein>
    <recommendedName>
        <fullName evidence="3">Tetratricopeptide repeat protein</fullName>
    </recommendedName>
</protein>
<evidence type="ECO:0000313" key="2">
    <source>
        <dbReference type="Proteomes" id="UP000178485"/>
    </source>
</evidence>
<keyword evidence="2" id="KW-1185">Reference proteome</keyword>
<dbReference type="KEGG" id="pmuc:ING2E5A_1302"/>
<sequence>MKHLPYFAILFFLLLFFSSCAGIQYLSIETREPAQVTLPAEVNSVLVVNNVVKQPDDIGHNIKRLGKKQFDNIKVSADSVAIFYTEALAQFLDEEEYFGAVKYYQKPLRSDTDFWKELPIQPETMNELRRSTATDAIISLDKLLLQTEWVDFFQQEGVKYAGLTGKIQSVIRVYLPSMEGKIPSIQFHDSLKWEGYDTRGRLVFAELTLPTQEEALKQLAVYAAEKMTKVFSPHWERQDRWYYTHFNSRMREGEVYARGNQWLEAIEKWNEFYTREKKMLNRAKAAHNIALAYEMLDEMESAYEWATVANDLFRQSTSPSSLERRRSALFKKEIERRRDASRKLNMQIQ</sequence>
<evidence type="ECO:0000313" key="1">
    <source>
        <dbReference type="EMBL" id="SCM57360.1"/>
    </source>
</evidence>
<dbReference type="InterPro" id="IPR011990">
    <property type="entry name" value="TPR-like_helical_dom_sf"/>
</dbReference>
<dbReference type="STRING" id="1642646.ING2E5A_1302"/>
<dbReference type="InterPro" id="IPR045921">
    <property type="entry name" value="DUF6340"/>
</dbReference>
<dbReference type="AlphaFoldDB" id="A0A1G4G6G4"/>
<dbReference type="Proteomes" id="UP000178485">
    <property type="component" value="Chromosome i"/>
</dbReference>
<accession>A0A1G4G6G4</accession>
<dbReference type="RefSeq" id="WP_071136669.1">
    <property type="nucleotide sequence ID" value="NZ_DUQN01000029.1"/>
</dbReference>
<dbReference type="Pfam" id="PF19867">
    <property type="entry name" value="DUF6340"/>
    <property type="match status" value="1"/>
</dbReference>
<name>A0A1G4G6G4_9BACT</name>
<reference evidence="1 2" key="1">
    <citation type="submission" date="2016-08" db="EMBL/GenBank/DDBJ databases">
        <authorList>
            <person name="Seilhamer J.J."/>
        </authorList>
    </citation>
    <scope>NUCLEOTIDE SEQUENCE [LARGE SCALE GENOMIC DNA]</scope>
    <source>
        <strain evidence="1">ING2-E5A</strain>
    </source>
</reference>
<organism evidence="1 2">
    <name type="scientific">Petrimonas mucosa</name>
    <dbReference type="NCBI Taxonomy" id="1642646"/>
    <lineage>
        <taxon>Bacteria</taxon>
        <taxon>Pseudomonadati</taxon>
        <taxon>Bacteroidota</taxon>
        <taxon>Bacteroidia</taxon>
        <taxon>Bacteroidales</taxon>
        <taxon>Dysgonomonadaceae</taxon>
        <taxon>Petrimonas</taxon>
    </lineage>
</organism>
<proteinExistence type="predicted"/>
<dbReference type="PROSITE" id="PS51257">
    <property type="entry name" value="PROKAR_LIPOPROTEIN"/>
    <property type="match status" value="1"/>
</dbReference>
<gene>
    <name evidence="1" type="ORF">ING2E5A_1302</name>
</gene>
<dbReference type="EMBL" id="LT608328">
    <property type="protein sequence ID" value="SCM57360.1"/>
    <property type="molecule type" value="Genomic_DNA"/>
</dbReference>
<dbReference type="SUPFAM" id="SSF48452">
    <property type="entry name" value="TPR-like"/>
    <property type="match status" value="1"/>
</dbReference>
<evidence type="ECO:0008006" key="3">
    <source>
        <dbReference type="Google" id="ProtNLM"/>
    </source>
</evidence>